<keyword evidence="8" id="KW-0492">Microsome</keyword>
<dbReference type="PANTHER" id="PTHR24292">
    <property type="entry name" value="CYTOCHROME P450"/>
    <property type="match status" value="1"/>
</dbReference>
<gene>
    <name evidence="15" type="ORF">PHYEVI_LOCUS6480</name>
</gene>
<comment type="subcellular location">
    <subcellularLocation>
        <location evidence="3">Endoplasmic reticulum membrane</location>
        <topology evidence="3">Peripheral membrane protein</topology>
    </subcellularLocation>
    <subcellularLocation>
        <location evidence="2">Microsome membrane</location>
        <topology evidence="2">Peripheral membrane protein</topology>
    </subcellularLocation>
</comment>
<keyword evidence="7" id="KW-0256">Endoplasmic reticulum</keyword>
<keyword evidence="6 13" id="KW-0479">Metal-binding</keyword>
<evidence type="ECO:0000256" key="8">
    <source>
        <dbReference type="ARBA" id="ARBA00022848"/>
    </source>
</evidence>
<evidence type="ECO:0000256" key="7">
    <source>
        <dbReference type="ARBA" id="ARBA00022824"/>
    </source>
</evidence>
<sequence length="505" mass="58081">MLLYVLVSVICAICIYIKWKQTYWKRNGVDYIEPDFFFGNTTAITKRKEHRAVVFQKFYNYFKGKGERFGGIYDFFSPVVVVTDLELIRCVLQKDFSHFVNHLGYINEEADPISGNLFNLKDEKWKNIRAKLTPTFTTGKIKMMFETLIDCSSGLQKVLDKYAIINEPVDIKKILLLFSTDVITSVAFGLQVNSLENPQTEFRRYFEKLFEPSLTLLIKRLISLSFPQWLLVKMRFRLSRKEVEEFFVKVVNDIVEHREKNNVFRKDFMQLLIQIKNSGTTTNIENINAHSAVKHLTINEMTAQAVTFYIAGNETSSATMSFALLELALNPSIQNKLREEIRANVKKHGNELTYDGIMEMEYLDLVVQEALRKYPSASGLSRACNKPYRIPGSDVVIEPGTEVMIPLYGLHRDPEYYPDPDKFDPERFNATNRSKIPVSAYLPFGEGPRACIGLRFGKLQTKVGICAVIWKFKVTVNNKTQLPIKLSSSRFPTAQGGIWLNLEKI</sequence>
<evidence type="ECO:0000256" key="2">
    <source>
        <dbReference type="ARBA" id="ARBA00004174"/>
    </source>
</evidence>
<keyword evidence="5 13" id="KW-0349">Heme</keyword>
<dbReference type="PRINTS" id="PR00463">
    <property type="entry name" value="EP450I"/>
</dbReference>
<name>A0A9N9XNY3_PHYSR</name>
<evidence type="ECO:0000256" key="3">
    <source>
        <dbReference type="ARBA" id="ARBA00004406"/>
    </source>
</evidence>
<dbReference type="SUPFAM" id="SSF48264">
    <property type="entry name" value="Cytochrome P450"/>
    <property type="match status" value="1"/>
</dbReference>
<dbReference type="PROSITE" id="PS00086">
    <property type="entry name" value="CYTOCHROME_P450"/>
    <property type="match status" value="1"/>
</dbReference>
<dbReference type="InterPro" id="IPR001128">
    <property type="entry name" value="Cyt_P450"/>
</dbReference>
<dbReference type="Gene3D" id="1.10.630.10">
    <property type="entry name" value="Cytochrome P450"/>
    <property type="match status" value="1"/>
</dbReference>
<evidence type="ECO:0000256" key="11">
    <source>
        <dbReference type="ARBA" id="ARBA00023033"/>
    </source>
</evidence>
<dbReference type="GO" id="GO:0005789">
    <property type="term" value="C:endoplasmic reticulum membrane"/>
    <property type="evidence" value="ECO:0007669"/>
    <property type="project" value="UniProtKB-SubCell"/>
</dbReference>
<dbReference type="GO" id="GO:0016705">
    <property type="term" value="F:oxidoreductase activity, acting on paired donors, with incorporation or reduction of molecular oxygen"/>
    <property type="evidence" value="ECO:0007669"/>
    <property type="project" value="InterPro"/>
</dbReference>
<organism evidence="15 16">
    <name type="scientific">Phyllotreta striolata</name>
    <name type="common">Striped flea beetle</name>
    <name type="synonym">Crioceris striolata</name>
    <dbReference type="NCBI Taxonomy" id="444603"/>
    <lineage>
        <taxon>Eukaryota</taxon>
        <taxon>Metazoa</taxon>
        <taxon>Ecdysozoa</taxon>
        <taxon>Arthropoda</taxon>
        <taxon>Hexapoda</taxon>
        <taxon>Insecta</taxon>
        <taxon>Pterygota</taxon>
        <taxon>Neoptera</taxon>
        <taxon>Endopterygota</taxon>
        <taxon>Coleoptera</taxon>
        <taxon>Polyphaga</taxon>
        <taxon>Cucujiformia</taxon>
        <taxon>Chrysomeloidea</taxon>
        <taxon>Chrysomelidae</taxon>
        <taxon>Galerucinae</taxon>
        <taxon>Alticini</taxon>
        <taxon>Phyllotreta</taxon>
    </lineage>
</organism>
<comment type="cofactor">
    <cofactor evidence="1 13">
        <name>heme</name>
        <dbReference type="ChEBI" id="CHEBI:30413"/>
    </cofactor>
</comment>
<evidence type="ECO:0000256" key="5">
    <source>
        <dbReference type="ARBA" id="ARBA00022617"/>
    </source>
</evidence>
<keyword evidence="11 14" id="KW-0503">Monooxygenase</keyword>
<keyword evidence="10 13" id="KW-0408">Iron</keyword>
<dbReference type="GO" id="GO:0020037">
    <property type="term" value="F:heme binding"/>
    <property type="evidence" value="ECO:0007669"/>
    <property type="project" value="InterPro"/>
</dbReference>
<evidence type="ECO:0000313" key="15">
    <source>
        <dbReference type="EMBL" id="CAG9860123.1"/>
    </source>
</evidence>
<dbReference type="PANTHER" id="PTHR24292:SF100">
    <property type="entry name" value="CYTOCHROME P450 6A16, ISOFORM B-RELATED"/>
    <property type="match status" value="1"/>
</dbReference>
<evidence type="ECO:0000256" key="6">
    <source>
        <dbReference type="ARBA" id="ARBA00022723"/>
    </source>
</evidence>
<dbReference type="InterPro" id="IPR002401">
    <property type="entry name" value="Cyt_P450_E_grp-I"/>
</dbReference>
<evidence type="ECO:0000256" key="10">
    <source>
        <dbReference type="ARBA" id="ARBA00023004"/>
    </source>
</evidence>
<dbReference type="Pfam" id="PF00067">
    <property type="entry name" value="p450"/>
    <property type="match status" value="1"/>
</dbReference>
<feature type="binding site" description="axial binding residue" evidence="13">
    <location>
        <position position="451"/>
    </location>
    <ligand>
        <name>heme</name>
        <dbReference type="ChEBI" id="CHEBI:30413"/>
    </ligand>
    <ligandPart>
        <name>Fe</name>
        <dbReference type="ChEBI" id="CHEBI:18248"/>
    </ligandPart>
</feature>
<reference evidence="15" key="1">
    <citation type="submission" date="2022-01" db="EMBL/GenBank/DDBJ databases">
        <authorList>
            <person name="King R."/>
        </authorList>
    </citation>
    <scope>NUCLEOTIDE SEQUENCE</scope>
</reference>
<evidence type="ECO:0000256" key="12">
    <source>
        <dbReference type="ARBA" id="ARBA00023136"/>
    </source>
</evidence>
<keyword evidence="16" id="KW-1185">Reference proteome</keyword>
<evidence type="ECO:0000256" key="14">
    <source>
        <dbReference type="RuleBase" id="RU000461"/>
    </source>
</evidence>
<evidence type="ECO:0000256" key="1">
    <source>
        <dbReference type="ARBA" id="ARBA00001971"/>
    </source>
</evidence>
<evidence type="ECO:0008006" key="17">
    <source>
        <dbReference type="Google" id="ProtNLM"/>
    </source>
</evidence>
<comment type="similarity">
    <text evidence="4 14">Belongs to the cytochrome P450 family.</text>
</comment>
<dbReference type="FunFam" id="1.10.630.10:FF:000042">
    <property type="entry name" value="Cytochrome P450"/>
    <property type="match status" value="1"/>
</dbReference>
<keyword evidence="12" id="KW-0472">Membrane</keyword>
<dbReference type="InterPro" id="IPR050476">
    <property type="entry name" value="Insect_CytP450_Detox"/>
</dbReference>
<dbReference type="Proteomes" id="UP001153712">
    <property type="component" value="Chromosome 3"/>
</dbReference>
<dbReference type="EMBL" id="OU900096">
    <property type="protein sequence ID" value="CAG9860123.1"/>
    <property type="molecule type" value="Genomic_DNA"/>
</dbReference>
<evidence type="ECO:0000313" key="16">
    <source>
        <dbReference type="Proteomes" id="UP001153712"/>
    </source>
</evidence>
<dbReference type="CDD" id="cd11056">
    <property type="entry name" value="CYP6-like"/>
    <property type="match status" value="1"/>
</dbReference>
<dbReference type="InterPro" id="IPR036396">
    <property type="entry name" value="Cyt_P450_sf"/>
</dbReference>
<evidence type="ECO:0000256" key="4">
    <source>
        <dbReference type="ARBA" id="ARBA00010617"/>
    </source>
</evidence>
<dbReference type="GO" id="GO:0004497">
    <property type="term" value="F:monooxygenase activity"/>
    <property type="evidence" value="ECO:0007669"/>
    <property type="project" value="UniProtKB-KW"/>
</dbReference>
<dbReference type="AlphaFoldDB" id="A0A9N9XNY3"/>
<evidence type="ECO:0000256" key="9">
    <source>
        <dbReference type="ARBA" id="ARBA00023002"/>
    </source>
</evidence>
<dbReference type="OrthoDB" id="2789670at2759"/>
<dbReference type="InterPro" id="IPR017972">
    <property type="entry name" value="Cyt_P450_CS"/>
</dbReference>
<proteinExistence type="inferred from homology"/>
<dbReference type="PRINTS" id="PR00385">
    <property type="entry name" value="P450"/>
</dbReference>
<accession>A0A9N9XNY3</accession>
<evidence type="ECO:0000256" key="13">
    <source>
        <dbReference type="PIRSR" id="PIRSR602401-1"/>
    </source>
</evidence>
<keyword evidence="9 14" id="KW-0560">Oxidoreductase</keyword>
<protein>
    <recommendedName>
        <fullName evidence="17">Cytochrome P450</fullName>
    </recommendedName>
</protein>
<dbReference type="GO" id="GO:0005506">
    <property type="term" value="F:iron ion binding"/>
    <property type="evidence" value="ECO:0007669"/>
    <property type="project" value="InterPro"/>
</dbReference>